<organism evidence="1 2">
    <name type="scientific">Dactylonectria macrodidyma</name>
    <dbReference type="NCBI Taxonomy" id="307937"/>
    <lineage>
        <taxon>Eukaryota</taxon>
        <taxon>Fungi</taxon>
        <taxon>Dikarya</taxon>
        <taxon>Ascomycota</taxon>
        <taxon>Pezizomycotina</taxon>
        <taxon>Sordariomycetes</taxon>
        <taxon>Hypocreomycetidae</taxon>
        <taxon>Hypocreales</taxon>
        <taxon>Nectriaceae</taxon>
        <taxon>Dactylonectria</taxon>
    </lineage>
</organism>
<dbReference type="AlphaFoldDB" id="A0A9P9FHI3"/>
<keyword evidence="2" id="KW-1185">Reference proteome</keyword>
<dbReference type="Gene3D" id="2.120.10.70">
    <property type="entry name" value="Fucose-specific lectin"/>
    <property type="match status" value="1"/>
</dbReference>
<gene>
    <name evidence="1" type="ORF">EDB81DRAFT_352928</name>
</gene>
<reference evidence="1" key="1">
    <citation type="journal article" date="2021" name="Nat. Commun.">
        <title>Genetic determinants of endophytism in the Arabidopsis root mycobiome.</title>
        <authorList>
            <person name="Mesny F."/>
            <person name="Miyauchi S."/>
            <person name="Thiergart T."/>
            <person name="Pickel B."/>
            <person name="Atanasova L."/>
            <person name="Karlsson M."/>
            <person name="Huettel B."/>
            <person name="Barry K.W."/>
            <person name="Haridas S."/>
            <person name="Chen C."/>
            <person name="Bauer D."/>
            <person name="Andreopoulos W."/>
            <person name="Pangilinan J."/>
            <person name="LaButti K."/>
            <person name="Riley R."/>
            <person name="Lipzen A."/>
            <person name="Clum A."/>
            <person name="Drula E."/>
            <person name="Henrissat B."/>
            <person name="Kohler A."/>
            <person name="Grigoriev I.V."/>
            <person name="Martin F.M."/>
            <person name="Hacquard S."/>
        </authorList>
    </citation>
    <scope>NUCLEOTIDE SEQUENCE</scope>
    <source>
        <strain evidence="1">MPI-CAGE-AT-0147</strain>
    </source>
</reference>
<name>A0A9P9FHI3_9HYPO</name>
<evidence type="ECO:0000313" key="1">
    <source>
        <dbReference type="EMBL" id="KAH7161749.1"/>
    </source>
</evidence>
<comment type="caution">
    <text evidence="1">The sequence shown here is derived from an EMBL/GenBank/DDBJ whole genome shotgun (WGS) entry which is preliminary data.</text>
</comment>
<protein>
    <recommendedName>
        <fullName evidence="3">Fucose-specific lectin</fullName>
    </recommendedName>
</protein>
<dbReference type="Proteomes" id="UP000738349">
    <property type="component" value="Unassembled WGS sequence"/>
</dbReference>
<accession>A0A9P9FHI3</accession>
<dbReference type="OrthoDB" id="5426604at2759"/>
<evidence type="ECO:0008006" key="3">
    <source>
        <dbReference type="Google" id="ProtNLM"/>
    </source>
</evidence>
<evidence type="ECO:0000313" key="2">
    <source>
        <dbReference type="Proteomes" id="UP000738349"/>
    </source>
</evidence>
<proteinExistence type="predicted"/>
<sequence>MSCAAIWNPLSGSGGAKSKLLIFSTSPKLNLVLRQWTASGAEASWGERTGSSNIRKDSDLAVAQLQDMIRVFGVIKPNGQVEGDKSYISNLSPIEQSLNIETVSGSLAVSTDGDEQGWLYYLCDSPSGIYECSVGQEKSKPALIDATGAGLLNHQDARTHLAACYVASTGSRYIVYQTDLGRIRVYDIGKKSGMTINMSITAKTCTPLAAASYLNDNDQAVIIIYFIDNATGAIMKAWRGGEGAWETNSVINTSAPSGIAALSVAVSEREKHNVIVYSTSADSKDIKVQVDPWA</sequence>
<dbReference type="EMBL" id="JAGMUV010000004">
    <property type="protein sequence ID" value="KAH7161749.1"/>
    <property type="molecule type" value="Genomic_DNA"/>
</dbReference>